<dbReference type="EC" id="3.4.11.1" evidence="8"/>
<dbReference type="Gene3D" id="3.40.630.10">
    <property type="entry name" value="Zn peptidases"/>
    <property type="match status" value="1"/>
</dbReference>
<dbReference type="PROSITE" id="PS00631">
    <property type="entry name" value="CYTOSOL_AP"/>
    <property type="match status" value="1"/>
</dbReference>
<dbReference type="HAMAP" id="MF_00181">
    <property type="entry name" value="Cytosol_peptidase_M17"/>
    <property type="match status" value="1"/>
</dbReference>
<feature type="binding site" evidence="8">
    <location>
        <position position="358"/>
    </location>
    <ligand>
        <name>Mn(2+)</name>
        <dbReference type="ChEBI" id="CHEBI:29035"/>
        <label>2</label>
    </ligand>
</feature>
<dbReference type="GO" id="GO:0006508">
    <property type="term" value="P:proteolysis"/>
    <property type="evidence" value="ECO:0007669"/>
    <property type="project" value="UniProtKB-KW"/>
</dbReference>
<evidence type="ECO:0000313" key="11">
    <source>
        <dbReference type="Proteomes" id="UP000189800"/>
    </source>
</evidence>
<keyword evidence="5 8" id="KW-0645">Protease</keyword>
<dbReference type="InterPro" id="IPR023042">
    <property type="entry name" value="Peptidase_M17_leu_NH2_pept"/>
</dbReference>
<dbReference type="GO" id="GO:0005737">
    <property type="term" value="C:cytoplasm"/>
    <property type="evidence" value="ECO:0007669"/>
    <property type="project" value="UniProtKB-SubCell"/>
</dbReference>
<dbReference type="Pfam" id="PF00883">
    <property type="entry name" value="Peptidase_M17"/>
    <property type="match status" value="1"/>
</dbReference>
<feature type="active site" evidence="8">
    <location>
        <position position="286"/>
    </location>
</feature>
<evidence type="ECO:0000256" key="5">
    <source>
        <dbReference type="ARBA" id="ARBA00022670"/>
    </source>
</evidence>
<accession>A0A1T0CLP7</accession>
<dbReference type="SUPFAM" id="SSF52949">
    <property type="entry name" value="Macro domain-like"/>
    <property type="match status" value="1"/>
</dbReference>
<evidence type="ECO:0000256" key="4">
    <source>
        <dbReference type="ARBA" id="ARBA00022438"/>
    </source>
</evidence>
<dbReference type="RefSeq" id="WP_078254556.1">
    <property type="nucleotide sequence ID" value="NZ_MUYU01000018.1"/>
</dbReference>
<reference evidence="10 11" key="1">
    <citation type="submission" date="2017-02" db="EMBL/GenBank/DDBJ databases">
        <title>Draft genome sequence of Moraxella pluranimalium CCUG 54913T type strain.</title>
        <authorList>
            <person name="Salva-Serra F."/>
            <person name="Engstrom-Jakobsson H."/>
            <person name="Thorell K."/>
            <person name="Jaen-Luchoro D."/>
            <person name="Gonzales-Siles L."/>
            <person name="Karlsson R."/>
            <person name="Yazdan S."/>
            <person name="Boulund F."/>
            <person name="Johnning A."/>
            <person name="Engstrand L."/>
            <person name="Kristiansson E."/>
            <person name="Moore E."/>
        </authorList>
    </citation>
    <scope>NUCLEOTIDE SEQUENCE [LARGE SCALE GENOMIC DNA]</scope>
    <source>
        <strain evidence="10 11">CCUG 54913</strain>
    </source>
</reference>
<comment type="cofactor">
    <cofactor evidence="8">
        <name>Mn(2+)</name>
        <dbReference type="ChEBI" id="CHEBI:29035"/>
    </cofactor>
    <text evidence="8">Binds 2 manganese ions per subunit.</text>
</comment>
<dbReference type="InterPro" id="IPR011356">
    <property type="entry name" value="Leucine_aapep/pepB"/>
</dbReference>
<proteinExistence type="inferred from homology"/>
<evidence type="ECO:0000256" key="1">
    <source>
        <dbReference type="ARBA" id="ARBA00000135"/>
    </source>
</evidence>
<dbReference type="CDD" id="cd00433">
    <property type="entry name" value="Peptidase_M17"/>
    <property type="match status" value="1"/>
</dbReference>
<dbReference type="InterPro" id="IPR043472">
    <property type="entry name" value="Macro_dom-like"/>
</dbReference>
<dbReference type="GO" id="GO:0030145">
    <property type="term" value="F:manganese ion binding"/>
    <property type="evidence" value="ECO:0007669"/>
    <property type="project" value="UniProtKB-UniRule"/>
</dbReference>
<comment type="catalytic activity">
    <reaction evidence="2 8">
        <text>Release of an N-terminal amino acid, preferentially leucine, but not glutamic or aspartic acids.</text>
        <dbReference type="EC" id="3.4.11.10"/>
    </reaction>
</comment>
<keyword evidence="4 8" id="KW-0031">Aminopeptidase</keyword>
<feature type="binding site" evidence="8">
    <location>
        <position position="358"/>
    </location>
    <ligand>
        <name>Mn(2+)</name>
        <dbReference type="ChEBI" id="CHEBI:29035"/>
        <label>1</label>
    </ligand>
</feature>
<sequence length="505" mass="53202">MPTSAIKLGVHAELTLKKATKNNPLPTIVVYATDAGDVLGGFGDAEYLLRADSLIKQSGFKGGLGESVTDYAIHAKDFPVVTVVGVGKLDKLAGNIAKVAAATYTAIKNSQKAAILWGDTICHKHFTQFVLALLAAAYRFDHHKSKPADADAISEISIISNRDELSAYQTALDFALATGKGVSAARDLANEAPNVLSPSELAKKAKQLAKEYADKISVNVLGEKEMQKLGMGCFLAVSQGSDEEGKLAVIEYYGKTGRAGKKARLSNPIALVGKGLTFDSGGISIKPSAGMEEMKFDMGGAASILGTVRAAAEANLAIDIVAVIACAENMPSARSARPGDVVTAMNGTSVEILNTDAEGRLVLCDALCYVQENYTPKAIIDTATLTGACVIALGSVRSGLYSNDEDTLFALEAASEFTNDLVWHMPLDDDYDAQINSKIADIQNIGGREAGSVTAACFLKRFIKDGQAWAHLDIAGTAWKGGSTNTATGRPVALLTQYLRSQVEE</sequence>
<evidence type="ECO:0000259" key="9">
    <source>
        <dbReference type="PROSITE" id="PS00631"/>
    </source>
</evidence>
<dbReference type="Pfam" id="PF02789">
    <property type="entry name" value="Peptidase_M17_N"/>
    <property type="match status" value="1"/>
</dbReference>
<evidence type="ECO:0000313" key="10">
    <source>
        <dbReference type="EMBL" id="OOS23233.1"/>
    </source>
</evidence>
<dbReference type="EMBL" id="MUYU01000018">
    <property type="protein sequence ID" value="OOS23233.1"/>
    <property type="molecule type" value="Genomic_DNA"/>
</dbReference>
<comment type="similarity">
    <text evidence="3 8">Belongs to the peptidase M17 family.</text>
</comment>
<feature type="domain" description="Cytosol aminopeptidase" evidence="9">
    <location>
        <begin position="354"/>
        <end position="361"/>
    </location>
</feature>
<feature type="binding site" evidence="8">
    <location>
        <position position="356"/>
    </location>
    <ligand>
        <name>Mn(2+)</name>
        <dbReference type="ChEBI" id="CHEBI:29035"/>
        <label>1</label>
    </ligand>
</feature>
<feature type="active site" evidence="8">
    <location>
        <position position="360"/>
    </location>
</feature>
<dbReference type="EC" id="3.4.11.10" evidence="8"/>
<dbReference type="Gene3D" id="3.40.220.10">
    <property type="entry name" value="Leucine Aminopeptidase, subunit E, domain 1"/>
    <property type="match status" value="1"/>
</dbReference>
<dbReference type="PANTHER" id="PTHR11963:SF23">
    <property type="entry name" value="CYTOSOL AMINOPEPTIDASE"/>
    <property type="match status" value="1"/>
</dbReference>
<dbReference type="GO" id="GO:0070006">
    <property type="term" value="F:metalloaminopeptidase activity"/>
    <property type="evidence" value="ECO:0007669"/>
    <property type="project" value="InterPro"/>
</dbReference>
<evidence type="ECO:0000256" key="8">
    <source>
        <dbReference type="HAMAP-Rule" id="MF_00181"/>
    </source>
</evidence>
<organism evidence="10 11">
    <name type="scientific">Moraxella pluranimalium</name>
    <dbReference type="NCBI Taxonomy" id="470453"/>
    <lineage>
        <taxon>Bacteria</taxon>
        <taxon>Pseudomonadati</taxon>
        <taxon>Pseudomonadota</taxon>
        <taxon>Gammaproteobacteria</taxon>
        <taxon>Moraxellales</taxon>
        <taxon>Moraxellaceae</taxon>
        <taxon>Moraxella</taxon>
    </lineage>
</organism>
<name>A0A1T0CLP7_9GAMM</name>
<gene>
    <name evidence="8" type="primary">pepA</name>
    <name evidence="10" type="ORF">B0680_07890</name>
</gene>
<feature type="binding site" evidence="8">
    <location>
        <position position="279"/>
    </location>
    <ligand>
        <name>Mn(2+)</name>
        <dbReference type="ChEBI" id="CHEBI:29035"/>
        <label>1</label>
    </ligand>
</feature>
<keyword evidence="6 8" id="KW-0378">Hydrolase</keyword>
<keyword evidence="7 8" id="KW-0464">Manganese</keyword>
<dbReference type="SUPFAM" id="SSF53187">
    <property type="entry name" value="Zn-dependent exopeptidases"/>
    <property type="match status" value="1"/>
</dbReference>
<comment type="subcellular location">
    <subcellularLocation>
        <location evidence="8">Cytoplasm</location>
    </subcellularLocation>
</comment>
<comment type="caution">
    <text evidence="10">The sequence shown here is derived from an EMBL/GenBank/DDBJ whole genome shotgun (WGS) entry which is preliminary data.</text>
</comment>
<keyword evidence="8" id="KW-0963">Cytoplasm</keyword>
<dbReference type="STRING" id="470453.B0680_07890"/>
<evidence type="ECO:0000256" key="6">
    <source>
        <dbReference type="ARBA" id="ARBA00022801"/>
    </source>
</evidence>
<dbReference type="InterPro" id="IPR000819">
    <property type="entry name" value="Peptidase_M17_C"/>
</dbReference>
<feature type="binding site" evidence="8">
    <location>
        <position position="279"/>
    </location>
    <ligand>
        <name>Mn(2+)</name>
        <dbReference type="ChEBI" id="CHEBI:29035"/>
        <label>2</label>
    </ligand>
</feature>
<comment type="catalytic activity">
    <reaction evidence="1 8">
        <text>Release of an N-terminal amino acid, Xaa-|-Yaa-, in which Xaa is preferably Leu, but may be other amino acids including Pro although not Arg or Lys, and Yaa may be Pro. Amino acid amides and methyl esters are also readily hydrolyzed, but rates on arylamides are exceedingly low.</text>
        <dbReference type="EC" id="3.4.11.1"/>
    </reaction>
</comment>
<evidence type="ECO:0000256" key="2">
    <source>
        <dbReference type="ARBA" id="ARBA00000967"/>
    </source>
</evidence>
<dbReference type="Proteomes" id="UP000189800">
    <property type="component" value="Unassembled WGS sequence"/>
</dbReference>
<keyword evidence="8" id="KW-0479">Metal-binding</keyword>
<evidence type="ECO:0000256" key="7">
    <source>
        <dbReference type="ARBA" id="ARBA00023211"/>
    </source>
</evidence>
<dbReference type="NCBIfam" id="NF002074">
    <property type="entry name" value="PRK00913.1-4"/>
    <property type="match status" value="1"/>
</dbReference>
<dbReference type="OrthoDB" id="9809354at2"/>
<dbReference type="AlphaFoldDB" id="A0A1T0CLP7"/>
<feature type="binding site" evidence="8">
    <location>
        <position position="297"/>
    </location>
    <ligand>
        <name>Mn(2+)</name>
        <dbReference type="ChEBI" id="CHEBI:29035"/>
        <label>2</label>
    </ligand>
</feature>
<feature type="binding site" evidence="8">
    <location>
        <position position="274"/>
    </location>
    <ligand>
        <name>Mn(2+)</name>
        <dbReference type="ChEBI" id="CHEBI:29035"/>
        <label>2</label>
    </ligand>
</feature>
<comment type="function">
    <text evidence="8">Presumably involved in the processing and regular turnover of intracellular proteins. Catalyzes the removal of unsubstituted N-terminal amino acids from various peptides.</text>
</comment>
<keyword evidence="11" id="KW-1185">Reference proteome</keyword>
<dbReference type="InterPro" id="IPR008283">
    <property type="entry name" value="Peptidase_M17_N"/>
</dbReference>
<protein>
    <recommendedName>
        <fullName evidence="8">Probable cytosol aminopeptidase</fullName>
        <ecNumber evidence="8">3.4.11.1</ecNumber>
    </recommendedName>
    <alternativeName>
        <fullName evidence="8">Leucine aminopeptidase</fullName>
        <shortName evidence="8">LAP</shortName>
        <ecNumber evidence="8">3.4.11.10</ecNumber>
    </alternativeName>
    <alternativeName>
        <fullName evidence="8">Leucyl aminopeptidase</fullName>
    </alternativeName>
</protein>
<dbReference type="PANTHER" id="PTHR11963">
    <property type="entry name" value="LEUCINE AMINOPEPTIDASE-RELATED"/>
    <property type="match status" value="1"/>
</dbReference>
<evidence type="ECO:0000256" key="3">
    <source>
        <dbReference type="ARBA" id="ARBA00009528"/>
    </source>
</evidence>
<dbReference type="PRINTS" id="PR00481">
    <property type="entry name" value="LAMNOPPTDASE"/>
</dbReference>